<sequence>MSIPPLIQSKIIKYLCEKGDVWIVEISLVCKHFFKIVKEIIGSSIRFDFGISSNIMLSSGSHEDEIIFNNFCNAIIEDKIYKSQFFLYSKLRELTVYHGADYGGEKFIIDSLAKLLKSAQWTEWNQKNKLQHLPRIKVRMLHCDGYSSEIKWVLKKNRVAKYISEFGLYADFESEDLGRFKLPRSLKRLTILASDDMDSLPSDSMQIEYFLQGLRKCKQLQHLSFQSGIFERLLSKESGLFFWNIKSLKKLKSLEIIGIAESIRGVGFGDGEPEWNDQIINHLKAHKQITEFSFGLAYNIEVLNLQQYQLLEYLFSQDCVVQRIKALSMLSNEIPKIQRNIQYLFVGIEMSVGHFTIESLEGRYRYTLMEIKRYSRTEEQSLLAKQEIEHQVQVAINEFSYIDHLVICDSMEERRDDFNQINADSNHTKSKNYFFALDYLEFVEQLRVGRESANQKIEIRLSNEMQKYWIILGCPNSEYSYLDSDDDNDSDYSRNNDEDYEEYFDDSAFEDSEYENDEETAISIEIESNINN</sequence>
<dbReference type="EMBL" id="ADBJ01000020">
    <property type="protein sequence ID" value="EFA82471.1"/>
    <property type="molecule type" value="Genomic_DNA"/>
</dbReference>
<dbReference type="GeneID" id="31360383"/>
<evidence type="ECO:0000313" key="1">
    <source>
        <dbReference type="EMBL" id="EFA82471.1"/>
    </source>
</evidence>
<reference evidence="1 2" key="1">
    <citation type="journal article" date="2011" name="Genome Res.">
        <title>Phylogeny-wide analysis of social amoeba genomes highlights ancient origins for complex intercellular communication.</title>
        <authorList>
            <person name="Heidel A.J."/>
            <person name="Lawal H.M."/>
            <person name="Felder M."/>
            <person name="Schilde C."/>
            <person name="Helps N.R."/>
            <person name="Tunggal B."/>
            <person name="Rivero F."/>
            <person name="John U."/>
            <person name="Schleicher M."/>
            <person name="Eichinger L."/>
            <person name="Platzer M."/>
            <person name="Noegel A.A."/>
            <person name="Schaap P."/>
            <person name="Gloeckner G."/>
        </authorList>
    </citation>
    <scope>NUCLEOTIDE SEQUENCE [LARGE SCALE GENOMIC DNA]</scope>
    <source>
        <strain evidence="2">ATCC 26659 / Pp 5 / PN500</strain>
    </source>
</reference>
<evidence type="ECO:0000313" key="2">
    <source>
        <dbReference type="Proteomes" id="UP000001396"/>
    </source>
</evidence>
<protein>
    <submittedName>
        <fullName evidence="1">Uncharacterized protein</fullName>
    </submittedName>
</protein>
<dbReference type="AlphaFoldDB" id="D3B8V3"/>
<dbReference type="RefSeq" id="XP_020434588.1">
    <property type="nucleotide sequence ID" value="XM_020575793.1"/>
</dbReference>
<gene>
    <name evidence="1" type="ORF">PPL_04896</name>
</gene>
<keyword evidence="2" id="KW-1185">Reference proteome</keyword>
<dbReference type="Proteomes" id="UP000001396">
    <property type="component" value="Unassembled WGS sequence"/>
</dbReference>
<accession>D3B8V3</accession>
<organism evidence="1 2">
    <name type="scientific">Heterostelium pallidum (strain ATCC 26659 / Pp 5 / PN500)</name>
    <name type="common">Cellular slime mold</name>
    <name type="synonym">Polysphondylium pallidum</name>
    <dbReference type="NCBI Taxonomy" id="670386"/>
    <lineage>
        <taxon>Eukaryota</taxon>
        <taxon>Amoebozoa</taxon>
        <taxon>Evosea</taxon>
        <taxon>Eumycetozoa</taxon>
        <taxon>Dictyostelia</taxon>
        <taxon>Acytosteliales</taxon>
        <taxon>Acytosteliaceae</taxon>
        <taxon>Heterostelium</taxon>
    </lineage>
</organism>
<proteinExistence type="predicted"/>
<dbReference type="InParanoid" id="D3B8V3"/>
<name>D3B8V3_HETP5</name>
<comment type="caution">
    <text evidence="1">The sequence shown here is derived from an EMBL/GenBank/DDBJ whole genome shotgun (WGS) entry which is preliminary data.</text>
</comment>